<dbReference type="PANTHER" id="PTHR34219">
    <property type="entry name" value="IRON-REGULATED INNER MEMBRANE PROTEIN-RELATED"/>
    <property type="match status" value="1"/>
</dbReference>
<organism evidence="2 3">
    <name type="scientific">Azospirillum oryzae</name>
    <dbReference type="NCBI Taxonomy" id="286727"/>
    <lineage>
        <taxon>Bacteria</taxon>
        <taxon>Pseudomonadati</taxon>
        <taxon>Pseudomonadota</taxon>
        <taxon>Alphaproteobacteria</taxon>
        <taxon>Rhodospirillales</taxon>
        <taxon>Azospirillaceae</taxon>
        <taxon>Azospirillum</taxon>
    </lineage>
</organism>
<dbReference type="PANTHER" id="PTHR34219:SF3">
    <property type="entry name" value="BLL7967 PROTEIN"/>
    <property type="match status" value="1"/>
</dbReference>
<dbReference type="STRING" id="286727.SAMN02982917_0208"/>
<gene>
    <name evidence="2" type="ORF">SAMN02982917_0208</name>
</gene>
<accession>A0A1X7HQY8</accession>
<sequence length="380" mass="41341">MTPASLRGWRLVHRWTSLICSANLLILCVTGLILVFHHEIQHLMGEELDSSYTEGQARLPLQSLVDIARKADPKLEPKLLSFDPEDKAVNYIYLGPPEESGFELGRWVVLNGFTGANQMLKQPTETLVGFLLKLHVDLFTGFAGQMFVGVMGLLFVVSTVSGLVVYGPFMKKLAFGILRFGRGTRIGNIDLHNLFGVATLVWAFVVGLTGAILSFSPLITGYWQKTELAAMTARHPEPMTGSMVSIDRVAEAGLAAFPGKDLAFIAYPGNEYAGSRHFSVMVRGHTELTQRLLSVALVDAETGVVAEAAGTPWYMTVLMLSGPFHFGDYGGLPLQIVWALFTIVTGVVTVTGFIVWLKRPRARAVSAGRDASEAKLGSKA</sequence>
<evidence type="ECO:0000256" key="1">
    <source>
        <dbReference type="SAM" id="Phobius"/>
    </source>
</evidence>
<feature type="transmembrane region" description="Helical" evidence="1">
    <location>
        <begin position="191"/>
        <end position="215"/>
    </location>
</feature>
<evidence type="ECO:0000313" key="2">
    <source>
        <dbReference type="EMBL" id="SMF91362.1"/>
    </source>
</evidence>
<feature type="transmembrane region" description="Helical" evidence="1">
    <location>
        <begin position="146"/>
        <end position="170"/>
    </location>
</feature>
<dbReference type="Pfam" id="PF03929">
    <property type="entry name" value="PepSY_TM"/>
    <property type="match status" value="1"/>
</dbReference>
<feature type="transmembrane region" description="Helical" evidence="1">
    <location>
        <begin position="12"/>
        <end position="36"/>
    </location>
</feature>
<dbReference type="RefSeq" id="WP_085092019.1">
    <property type="nucleotide sequence ID" value="NZ_FXAK01000010.1"/>
</dbReference>
<dbReference type="AlphaFoldDB" id="A0A1X7HQY8"/>
<keyword evidence="1" id="KW-0472">Membrane</keyword>
<protein>
    <submittedName>
        <fullName evidence="2">Uncharacterized iron-regulated membrane protein</fullName>
    </submittedName>
</protein>
<keyword evidence="1" id="KW-0812">Transmembrane</keyword>
<dbReference type="Proteomes" id="UP000192936">
    <property type="component" value="Unassembled WGS sequence"/>
</dbReference>
<reference evidence="2 3" key="1">
    <citation type="submission" date="2017-04" db="EMBL/GenBank/DDBJ databases">
        <authorList>
            <person name="Afonso C.L."/>
            <person name="Miller P.J."/>
            <person name="Scott M.A."/>
            <person name="Spackman E."/>
            <person name="Goraichik I."/>
            <person name="Dimitrov K.M."/>
            <person name="Suarez D.L."/>
            <person name="Swayne D.E."/>
        </authorList>
    </citation>
    <scope>NUCLEOTIDE SEQUENCE [LARGE SCALE GENOMIC DNA]</scope>
    <source>
        <strain evidence="2 3">A2P</strain>
    </source>
</reference>
<proteinExistence type="predicted"/>
<name>A0A1X7HQY8_9PROT</name>
<feature type="transmembrane region" description="Helical" evidence="1">
    <location>
        <begin position="336"/>
        <end position="357"/>
    </location>
</feature>
<dbReference type="InterPro" id="IPR005625">
    <property type="entry name" value="PepSY-ass_TM"/>
</dbReference>
<keyword evidence="1" id="KW-1133">Transmembrane helix</keyword>
<dbReference type="OrthoDB" id="6307929at2"/>
<evidence type="ECO:0000313" key="3">
    <source>
        <dbReference type="Proteomes" id="UP000192936"/>
    </source>
</evidence>
<dbReference type="EMBL" id="FXAK01000010">
    <property type="protein sequence ID" value="SMF91362.1"/>
    <property type="molecule type" value="Genomic_DNA"/>
</dbReference>